<gene>
    <name evidence="8" type="ORF">CAMP_LOCUS11441</name>
</gene>
<feature type="region of interest" description="Disordered" evidence="6">
    <location>
        <begin position="419"/>
        <end position="467"/>
    </location>
</feature>
<dbReference type="Pfam" id="PF25524">
    <property type="entry name" value="RSLD_CPSF6"/>
    <property type="match status" value="1"/>
</dbReference>
<reference evidence="8" key="1">
    <citation type="submission" date="2022-11" db="EMBL/GenBank/DDBJ databases">
        <authorList>
            <person name="Kikuchi T."/>
        </authorList>
    </citation>
    <scope>NUCLEOTIDE SEQUENCE</scope>
    <source>
        <strain evidence="8">PS1010</strain>
    </source>
</reference>
<comment type="caution">
    <text evidence="8">The sequence shown here is derived from an EMBL/GenBank/DDBJ whole genome shotgun (WGS) entry which is preliminary data.</text>
</comment>
<feature type="domain" description="RRM" evidence="7">
    <location>
        <begin position="87"/>
        <end position="170"/>
    </location>
</feature>
<dbReference type="SUPFAM" id="SSF54928">
    <property type="entry name" value="RNA-binding domain, RBD"/>
    <property type="match status" value="1"/>
</dbReference>
<evidence type="ECO:0000256" key="6">
    <source>
        <dbReference type="SAM" id="MobiDB-lite"/>
    </source>
</evidence>
<dbReference type="Proteomes" id="UP001152747">
    <property type="component" value="Unassembled WGS sequence"/>
</dbReference>
<keyword evidence="4" id="KW-0539">Nucleus</keyword>
<comment type="subcellular location">
    <subcellularLocation>
        <location evidence="1">Nucleus</location>
    </subcellularLocation>
</comment>
<keyword evidence="5" id="KW-0694">RNA-binding</keyword>
<protein>
    <recommendedName>
        <fullName evidence="7">RRM domain-containing protein</fullName>
    </recommendedName>
</protein>
<evidence type="ECO:0000313" key="8">
    <source>
        <dbReference type="EMBL" id="CAI5448804.1"/>
    </source>
</evidence>
<feature type="compositionally biased region" description="Low complexity" evidence="6">
    <location>
        <begin position="208"/>
        <end position="218"/>
    </location>
</feature>
<keyword evidence="3" id="KW-0507">mRNA processing</keyword>
<dbReference type="GO" id="GO:0003723">
    <property type="term" value="F:RNA binding"/>
    <property type="evidence" value="ECO:0007669"/>
    <property type="project" value="UniProtKB-UniRule"/>
</dbReference>
<proteinExistence type="inferred from homology"/>
<dbReference type="AlphaFoldDB" id="A0A9P1IPR2"/>
<dbReference type="SMART" id="SM00360">
    <property type="entry name" value="RRM"/>
    <property type="match status" value="1"/>
</dbReference>
<evidence type="ECO:0000256" key="1">
    <source>
        <dbReference type="ARBA" id="ARBA00004123"/>
    </source>
</evidence>
<feature type="compositionally biased region" description="Basic residues" evidence="6">
    <location>
        <begin position="441"/>
        <end position="467"/>
    </location>
</feature>
<sequence>MTEIDESVLLGENDDHQDVNLIDEDSLLDDDSSFPVVKDEVEDLYDDAIAPSNISMEKVPESPVVSKPVTNTNTNTVYQAHPDGKKFCVYVGNLQWYATDADLTIAISQTGIPYDQLVDMKFFENRSNGQSKGYALVVFNSEAAVRQLMETLPTKYIHGQQPSVVSYNKANQAKLEEVTAKRGEPKKKTDDGRVDMGTIRIGQGGSAGSTSTTSTTKSRPQPLMSDFNIIRSQPMHVPQPPVQMRLQINGQPVQAPNMMPQVPPQNLMMGGMPPQQQQNMLGRTNLMGAAPMSMMGVPYQSRPPPMSSMGQPQPLMQMNPAIRPPINGIPPVHVNPQMFPGMQGPPLGEIEYEDVVNRNRSVSSSAITRAMSDASMGDINGATDVLQTAIALIKQSRVGHDERCRQLVYALEETLKSVEAKGYSSSSRSRSHRDYRDRSRSRDRKRRRRSRSRSYSRSPSPRRSRRY</sequence>
<name>A0A9P1IPR2_9PELO</name>
<evidence type="ECO:0000256" key="3">
    <source>
        <dbReference type="ARBA" id="ARBA00022664"/>
    </source>
</evidence>
<evidence type="ECO:0000256" key="2">
    <source>
        <dbReference type="ARBA" id="ARBA00006265"/>
    </source>
</evidence>
<dbReference type="InterPro" id="IPR035979">
    <property type="entry name" value="RBD_domain_sf"/>
</dbReference>
<dbReference type="InterPro" id="IPR012677">
    <property type="entry name" value="Nucleotide-bd_a/b_plait_sf"/>
</dbReference>
<organism evidence="8 9">
    <name type="scientific">Caenorhabditis angaria</name>
    <dbReference type="NCBI Taxonomy" id="860376"/>
    <lineage>
        <taxon>Eukaryota</taxon>
        <taxon>Metazoa</taxon>
        <taxon>Ecdysozoa</taxon>
        <taxon>Nematoda</taxon>
        <taxon>Chromadorea</taxon>
        <taxon>Rhabditida</taxon>
        <taxon>Rhabditina</taxon>
        <taxon>Rhabditomorpha</taxon>
        <taxon>Rhabditoidea</taxon>
        <taxon>Rhabditidae</taxon>
        <taxon>Peloderinae</taxon>
        <taxon>Caenorhabditis</taxon>
    </lineage>
</organism>
<accession>A0A9P1IPR2</accession>
<comment type="similarity">
    <text evidence="2">Belongs to the RRM CPSF6/7 family.</text>
</comment>
<evidence type="ECO:0000256" key="5">
    <source>
        <dbReference type="PROSITE-ProRule" id="PRU00176"/>
    </source>
</evidence>
<dbReference type="InterPro" id="IPR034772">
    <property type="entry name" value="CPSF6/7"/>
</dbReference>
<dbReference type="OrthoDB" id="10065185at2759"/>
<evidence type="ECO:0000259" key="7">
    <source>
        <dbReference type="PROSITE" id="PS50102"/>
    </source>
</evidence>
<evidence type="ECO:0000256" key="4">
    <source>
        <dbReference type="ARBA" id="ARBA00023242"/>
    </source>
</evidence>
<dbReference type="Gene3D" id="3.30.70.330">
    <property type="match status" value="1"/>
</dbReference>
<dbReference type="PROSITE" id="PS50102">
    <property type="entry name" value="RRM"/>
    <property type="match status" value="1"/>
</dbReference>
<feature type="region of interest" description="Disordered" evidence="6">
    <location>
        <begin position="176"/>
        <end position="222"/>
    </location>
</feature>
<dbReference type="PANTHER" id="PTHR23204">
    <property type="entry name" value="CLEAVAGE AND POLYADENYLATION SPECIFIC FACTOR"/>
    <property type="match status" value="1"/>
</dbReference>
<dbReference type="GO" id="GO:0005634">
    <property type="term" value="C:nucleus"/>
    <property type="evidence" value="ECO:0007669"/>
    <property type="project" value="UniProtKB-SubCell"/>
</dbReference>
<evidence type="ECO:0000313" key="9">
    <source>
        <dbReference type="Proteomes" id="UP001152747"/>
    </source>
</evidence>
<dbReference type="Pfam" id="PF00076">
    <property type="entry name" value="RRM_1"/>
    <property type="match status" value="1"/>
</dbReference>
<dbReference type="InterPro" id="IPR057951">
    <property type="entry name" value="CPSF6/7_RSLD_N"/>
</dbReference>
<keyword evidence="9" id="KW-1185">Reference proteome</keyword>
<dbReference type="EMBL" id="CANHGI010000004">
    <property type="protein sequence ID" value="CAI5448804.1"/>
    <property type="molecule type" value="Genomic_DNA"/>
</dbReference>
<dbReference type="GO" id="GO:0006397">
    <property type="term" value="P:mRNA processing"/>
    <property type="evidence" value="ECO:0007669"/>
    <property type="project" value="UniProtKB-KW"/>
</dbReference>
<feature type="compositionally biased region" description="Basic and acidic residues" evidence="6">
    <location>
        <begin position="176"/>
        <end position="194"/>
    </location>
</feature>
<dbReference type="InterPro" id="IPR000504">
    <property type="entry name" value="RRM_dom"/>
</dbReference>